<dbReference type="AlphaFoldDB" id="S3ZHY3"/>
<dbReference type="RefSeq" id="WP_016641883.1">
    <property type="nucleotide sequence ID" value="NZ_AOPZ01000176.1"/>
</dbReference>
<keyword evidence="2" id="KW-1185">Reference proteome</keyword>
<proteinExistence type="predicted"/>
<organism evidence="1 2">
    <name type="scientific">Streptomyces aurantiacus JA 4570</name>
    <dbReference type="NCBI Taxonomy" id="1286094"/>
    <lineage>
        <taxon>Bacteria</taxon>
        <taxon>Bacillati</taxon>
        <taxon>Actinomycetota</taxon>
        <taxon>Actinomycetes</taxon>
        <taxon>Kitasatosporales</taxon>
        <taxon>Streptomycetaceae</taxon>
        <taxon>Streptomyces</taxon>
        <taxon>Streptomyces aurantiacus group</taxon>
    </lineage>
</organism>
<gene>
    <name evidence="1" type="ORF">STRAU_3756</name>
</gene>
<dbReference type="Proteomes" id="UP000014629">
    <property type="component" value="Unassembled WGS sequence"/>
</dbReference>
<comment type="caution">
    <text evidence="1">The sequence shown here is derived from an EMBL/GenBank/DDBJ whole genome shotgun (WGS) entry which is preliminary data.</text>
</comment>
<protein>
    <submittedName>
        <fullName evidence="1">Uncharacterized protein</fullName>
    </submittedName>
</protein>
<dbReference type="PATRIC" id="fig|1286094.4.peg.3712"/>
<dbReference type="EMBL" id="AOPZ01000176">
    <property type="protein sequence ID" value="EPH43226.1"/>
    <property type="molecule type" value="Genomic_DNA"/>
</dbReference>
<reference evidence="1 2" key="1">
    <citation type="submission" date="2013-02" db="EMBL/GenBank/DDBJ databases">
        <title>Draft Genome Sequence of Streptomyces aurantiacus, Which Produces Setomimycin.</title>
        <authorList>
            <person name="Gruening B.A."/>
            <person name="Praeg A."/>
            <person name="Erxleben A."/>
            <person name="Guenther S."/>
            <person name="Mueller M."/>
        </authorList>
    </citation>
    <scope>NUCLEOTIDE SEQUENCE [LARGE SCALE GENOMIC DNA]</scope>
    <source>
        <strain evidence="1 2">JA 4570</strain>
    </source>
</reference>
<sequence>MQHDAVAGREPGIDQARRDPVGALVEFGEGPAGVGGPGVGGPGVGVARVSVARVSVARMPLPTTAVRSAYAAASEVSSAPKVCPRQWPAAR</sequence>
<evidence type="ECO:0000313" key="1">
    <source>
        <dbReference type="EMBL" id="EPH43226.1"/>
    </source>
</evidence>
<accession>S3ZHY3</accession>
<evidence type="ECO:0000313" key="2">
    <source>
        <dbReference type="Proteomes" id="UP000014629"/>
    </source>
</evidence>
<name>S3ZHY3_9ACTN</name>